<dbReference type="Pfam" id="PF13241">
    <property type="entry name" value="NAD_binding_7"/>
    <property type="match status" value="1"/>
</dbReference>
<dbReference type="SUPFAM" id="SSF51735">
    <property type="entry name" value="NAD(P)-binding Rossmann-fold domains"/>
    <property type="match status" value="1"/>
</dbReference>
<comment type="pathway">
    <text evidence="1">Porphyrin-containing compound metabolism; siroheme biosynthesis; sirohydrochlorin from precorrin-2: step 1/1.</text>
</comment>
<dbReference type="NCBIfam" id="TIGR01470">
    <property type="entry name" value="cysG_Nterm"/>
    <property type="match status" value="1"/>
</dbReference>
<dbReference type="SUPFAM" id="SSF75615">
    <property type="entry name" value="Siroheme synthase middle domains-like"/>
    <property type="match status" value="1"/>
</dbReference>
<dbReference type="KEGG" id="clg:Calag_0058"/>
<name>L0A9W7_CALLD</name>
<dbReference type="GO" id="GO:0043115">
    <property type="term" value="F:precorrin-2 dehydrogenase activity"/>
    <property type="evidence" value="ECO:0007669"/>
    <property type="project" value="UniProtKB-EC"/>
</dbReference>
<evidence type="ECO:0000256" key="2">
    <source>
        <dbReference type="ARBA" id="ARBA00012400"/>
    </source>
</evidence>
<dbReference type="GO" id="GO:0004325">
    <property type="term" value="F:ferrochelatase activity"/>
    <property type="evidence" value="ECO:0007669"/>
    <property type="project" value="InterPro"/>
</dbReference>
<dbReference type="STRING" id="1056495.Calag_0058"/>
<sequence length="224" mass="25842">MTHIPLYIDFDGLKVLVIGGGNVGARRSITFLESGAIVTVVASYFNESLLKINDKKLKLIKMEIKKPEDLNELIENNDLIVLTTDNEFINNGIYKIAKEKGKLINNATNSSMGNVIVPFRKKIYDNLEVAVTSLGYTGIAARRSLEKIENCLENDIEIKTLYDSMKEFKKYIKEKIKNPKIRYRLYFEVEKDEIYEKYVKEGKLNEAIERAKEIIKNYIKDMDK</sequence>
<dbReference type="EC" id="1.3.1.76" evidence="2"/>
<keyword evidence="3" id="KW-0560">Oxidoreductase</keyword>
<comment type="catalytic activity">
    <reaction evidence="6">
        <text>precorrin-2 + NAD(+) = sirohydrochlorin + NADH + 2 H(+)</text>
        <dbReference type="Rhea" id="RHEA:15613"/>
        <dbReference type="ChEBI" id="CHEBI:15378"/>
        <dbReference type="ChEBI" id="CHEBI:57540"/>
        <dbReference type="ChEBI" id="CHEBI:57945"/>
        <dbReference type="ChEBI" id="CHEBI:58351"/>
        <dbReference type="ChEBI" id="CHEBI:58827"/>
        <dbReference type="EC" id="1.3.1.76"/>
    </reaction>
</comment>
<dbReference type="InParanoid" id="L0A9W7"/>
<keyword evidence="4" id="KW-0520">NAD</keyword>
<gene>
    <name evidence="7" type="ordered locus">Calag_0058</name>
</gene>
<dbReference type="UniPathway" id="UPA00262">
    <property type="reaction ID" value="UER00222"/>
</dbReference>
<keyword evidence="5" id="KW-0627">Porphyrin biosynthesis</keyword>
<dbReference type="GO" id="GO:0019354">
    <property type="term" value="P:siroheme biosynthetic process"/>
    <property type="evidence" value="ECO:0007669"/>
    <property type="project" value="UniProtKB-UniPathway"/>
</dbReference>
<dbReference type="GeneID" id="14211318"/>
<dbReference type="InterPro" id="IPR036291">
    <property type="entry name" value="NAD(P)-bd_dom_sf"/>
</dbReference>
<reference evidence="8" key="1">
    <citation type="submission" date="2012-03" db="EMBL/GenBank/DDBJ databases">
        <title>Complete genome of Caldisphaera lagunensis DSM 15908.</title>
        <authorList>
            <person name="Lucas S."/>
            <person name="Copeland A."/>
            <person name="Lapidus A."/>
            <person name="Glavina del Rio T."/>
            <person name="Dalin E."/>
            <person name="Tice H."/>
            <person name="Bruce D."/>
            <person name="Goodwin L."/>
            <person name="Pitluck S."/>
            <person name="Peters L."/>
            <person name="Mikhailova N."/>
            <person name="Teshima H."/>
            <person name="Kyrpides N."/>
            <person name="Mavromatis K."/>
            <person name="Ivanova N."/>
            <person name="Brettin T."/>
            <person name="Detter J.C."/>
            <person name="Han C."/>
            <person name="Larimer F."/>
            <person name="Land M."/>
            <person name="Hauser L."/>
            <person name="Markowitz V."/>
            <person name="Cheng J.-F."/>
            <person name="Hugenholtz P."/>
            <person name="Woyke T."/>
            <person name="Wu D."/>
            <person name="Spring S."/>
            <person name="Schroeder M."/>
            <person name="Brambilla E."/>
            <person name="Klenk H.-P."/>
            <person name="Eisen J.A."/>
        </authorList>
    </citation>
    <scope>NUCLEOTIDE SEQUENCE [LARGE SCALE GENOMIC DNA]</scope>
    <source>
        <strain evidence="8">DSM 15908 / JCM 11604 / IC-154</strain>
    </source>
</reference>
<proteinExistence type="predicted"/>
<accession>L0A9W7</accession>
<dbReference type="PANTHER" id="PTHR35330">
    <property type="entry name" value="SIROHEME BIOSYNTHESIS PROTEIN MET8"/>
    <property type="match status" value="1"/>
</dbReference>
<evidence type="ECO:0000256" key="4">
    <source>
        <dbReference type="ARBA" id="ARBA00023027"/>
    </source>
</evidence>
<evidence type="ECO:0000256" key="1">
    <source>
        <dbReference type="ARBA" id="ARBA00005010"/>
    </source>
</evidence>
<evidence type="ECO:0000313" key="8">
    <source>
        <dbReference type="Proteomes" id="UP000010469"/>
    </source>
</evidence>
<dbReference type="HOGENOM" id="CLU_011276_8_2_2"/>
<dbReference type="Proteomes" id="UP000010469">
    <property type="component" value="Chromosome"/>
</dbReference>
<dbReference type="EMBL" id="CP003378">
    <property type="protein sequence ID" value="AFZ69850.1"/>
    <property type="molecule type" value="Genomic_DNA"/>
</dbReference>
<evidence type="ECO:0000256" key="5">
    <source>
        <dbReference type="ARBA" id="ARBA00023244"/>
    </source>
</evidence>
<dbReference type="PANTHER" id="PTHR35330:SF1">
    <property type="entry name" value="SIROHEME BIOSYNTHESIS PROTEIN MET8"/>
    <property type="match status" value="1"/>
</dbReference>
<evidence type="ECO:0000256" key="6">
    <source>
        <dbReference type="ARBA" id="ARBA00047561"/>
    </source>
</evidence>
<evidence type="ECO:0000256" key="3">
    <source>
        <dbReference type="ARBA" id="ARBA00023002"/>
    </source>
</evidence>
<dbReference type="AlphaFoldDB" id="L0A9W7"/>
<dbReference type="OrthoDB" id="10510at2157"/>
<dbReference type="InterPro" id="IPR028161">
    <property type="entry name" value="Met8-like"/>
</dbReference>
<dbReference type="eggNOG" id="arCOG01044">
    <property type="taxonomic scope" value="Archaea"/>
</dbReference>
<protein>
    <recommendedName>
        <fullName evidence="2">precorrin-2 dehydrogenase</fullName>
        <ecNumber evidence="2">1.3.1.76</ecNumber>
    </recommendedName>
</protein>
<keyword evidence="8" id="KW-1185">Reference proteome</keyword>
<dbReference type="Gene3D" id="3.40.50.720">
    <property type="entry name" value="NAD(P)-binding Rossmann-like Domain"/>
    <property type="match status" value="1"/>
</dbReference>
<evidence type="ECO:0000313" key="7">
    <source>
        <dbReference type="EMBL" id="AFZ69850.1"/>
    </source>
</evidence>
<organism evidence="7 8">
    <name type="scientific">Caldisphaera lagunensis (strain DSM 15908 / JCM 11604 / ANMR 0165 / IC-154)</name>
    <dbReference type="NCBI Taxonomy" id="1056495"/>
    <lineage>
        <taxon>Archaea</taxon>
        <taxon>Thermoproteota</taxon>
        <taxon>Thermoprotei</taxon>
        <taxon>Acidilobales</taxon>
        <taxon>Caldisphaeraceae</taxon>
        <taxon>Caldisphaera</taxon>
    </lineage>
</organism>
<dbReference type="RefSeq" id="WP_015231748.1">
    <property type="nucleotide sequence ID" value="NC_019791.1"/>
</dbReference>
<dbReference type="InterPro" id="IPR006367">
    <property type="entry name" value="Sirohaem_synthase_N"/>
</dbReference>